<reference evidence="2 3" key="1">
    <citation type="journal article" date="2019" name="Int. J. Syst. Evol. Microbiol.">
        <title>The Global Catalogue of Microorganisms (GCM) 10K type strain sequencing project: providing services to taxonomists for standard genome sequencing and annotation.</title>
        <authorList>
            <consortium name="The Broad Institute Genomics Platform"/>
            <consortium name="The Broad Institute Genome Sequencing Center for Infectious Disease"/>
            <person name="Wu L."/>
            <person name="Ma J."/>
        </authorList>
    </citation>
    <scope>NUCLEOTIDE SEQUENCE [LARGE SCALE GENOMIC DNA]</scope>
    <source>
        <strain evidence="2 3">JCM 14924</strain>
    </source>
</reference>
<protein>
    <submittedName>
        <fullName evidence="2">Uncharacterized protein</fullName>
    </submittedName>
</protein>
<gene>
    <name evidence="2" type="ORF">GCM10009787_26760</name>
</gene>
<feature type="region of interest" description="Disordered" evidence="1">
    <location>
        <begin position="1"/>
        <end position="27"/>
    </location>
</feature>
<dbReference type="Proteomes" id="UP001501391">
    <property type="component" value="Unassembled WGS sequence"/>
</dbReference>
<dbReference type="EMBL" id="BAAAOQ010000008">
    <property type="protein sequence ID" value="GAA2195673.1"/>
    <property type="molecule type" value="Genomic_DNA"/>
</dbReference>
<sequence length="103" mass="10927">MPGTDRSRAWLSPPECAPGSSSPRARAYGSAGLSVCSVMAVLTVLDPLVDPPGSPRPVGETGTDAVPRWCADRHGPVHAHVIRDTAPLLAWRRPLLTHREGTT</sequence>
<comment type="caution">
    <text evidence="2">The sequence shown here is derived from an EMBL/GenBank/DDBJ whole genome shotgun (WGS) entry which is preliminary data.</text>
</comment>
<organism evidence="2 3">
    <name type="scientific">Streptomyces bangladeshensis</name>
    <dbReference type="NCBI Taxonomy" id="295352"/>
    <lineage>
        <taxon>Bacteria</taxon>
        <taxon>Bacillati</taxon>
        <taxon>Actinomycetota</taxon>
        <taxon>Actinomycetes</taxon>
        <taxon>Kitasatosporales</taxon>
        <taxon>Streptomycetaceae</taxon>
        <taxon>Streptomyces</taxon>
    </lineage>
</organism>
<evidence type="ECO:0000313" key="3">
    <source>
        <dbReference type="Proteomes" id="UP001501391"/>
    </source>
</evidence>
<accession>A0ABN3BHD9</accession>
<keyword evidence="3" id="KW-1185">Reference proteome</keyword>
<name>A0ABN3BHD9_9ACTN</name>
<evidence type="ECO:0000313" key="2">
    <source>
        <dbReference type="EMBL" id="GAA2195673.1"/>
    </source>
</evidence>
<proteinExistence type="predicted"/>
<evidence type="ECO:0000256" key="1">
    <source>
        <dbReference type="SAM" id="MobiDB-lite"/>
    </source>
</evidence>